<dbReference type="AlphaFoldDB" id="A0A816WUW3"/>
<keyword evidence="1" id="KW-0472">Membrane</keyword>
<evidence type="ECO:0000256" key="1">
    <source>
        <dbReference type="SAM" id="Phobius"/>
    </source>
</evidence>
<sequence>KIDTPLNERNARLLMMVLLLYHKGAAKIGLFSTLIVLCTIQSKKISQPLLGDQIRDQELTVQKQMNV</sequence>
<accession>A0A816WUW3</accession>
<evidence type="ECO:0000313" key="2">
    <source>
        <dbReference type="EMBL" id="CAF2138477.1"/>
    </source>
</evidence>
<protein>
    <submittedName>
        <fullName evidence="2">(rape) hypothetical protein</fullName>
    </submittedName>
</protein>
<keyword evidence="1" id="KW-1133">Transmembrane helix</keyword>
<name>A0A816WUW3_BRANA</name>
<keyword evidence="1" id="KW-0812">Transmembrane</keyword>
<dbReference type="Proteomes" id="UP001295469">
    <property type="component" value="Chromosome A02"/>
</dbReference>
<organism evidence="2">
    <name type="scientific">Brassica napus</name>
    <name type="common">Rape</name>
    <dbReference type="NCBI Taxonomy" id="3708"/>
    <lineage>
        <taxon>Eukaryota</taxon>
        <taxon>Viridiplantae</taxon>
        <taxon>Streptophyta</taxon>
        <taxon>Embryophyta</taxon>
        <taxon>Tracheophyta</taxon>
        <taxon>Spermatophyta</taxon>
        <taxon>Magnoliopsida</taxon>
        <taxon>eudicotyledons</taxon>
        <taxon>Gunneridae</taxon>
        <taxon>Pentapetalae</taxon>
        <taxon>rosids</taxon>
        <taxon>malvids</taxon>
        <taxon>Brassicales</taxon>
        <taxon>Brassicaceae</taxon>
        <taxon>Brassiceae</taxon>
        <taxon>Brassica</taxon>
    </lineage>
</organism>
<feature type="transmembrane region" description="Helical" evidence="1">
    <location>
        <begin position="20"/>
        <end position="40"/>
    </location>
</feature>
<reference evidence="2" key="1">
    <citation type="submission" date="2021-01" db="EMBL/GenBank/DDBJ databases">
        <authorList>
            <consortium name="Genoscope - CEA"/>
            <person name="William W."/>
        </authorList>
    </citation>
    <scope>NUCLEOTIDE SEQUENCE</scope>
</reference>
<feature type="non-terminal residue" evidence="2">
    <location>
        <position position="1"/>
    </location>
</feature>
<feature type="non-terminal residue" evidence="2">
    <location>
        <position position="67"/>
    </location>
</feature>
<proteinExistence type="predicted"/>
<dbReference type="EMBL" id="HG994356">
    <property type="protein sequence ID" value="CAF2138477.1"/>
    <property type="molecule type" value="Genomic_DNA"/>
</dbReference>
<gene>
    <name evidence="2" type="ORF">DARMORV10_A02P13470.1</name>
</gene>